<dbReference type="Proteomes" id="UP000823775">
    <property type="component" value="Unassembled WGS sequence"/>
</dbReference>
<proteinExistence type="predicted"/>
<organism evidence="1 2">
    <name type="scientific">Datura stramonium</name>
    <name type="common">Jimsonweed</name>
    <name type="synonym">Common thornapple</name>
    <dbReference type="NCBI Taxonomy" id="4076"/>
    <lineage>
        <taxon>Eukaryota</taxon>
        <taxon>Viridiplantae</taxon>
        <taxon>Streptophyta</taxon>
        <taxon>Embryophyta</taxon>
        <taxon>Tracheophyta</taxon>
        <taxon>Spermatophyta</taxon>
        <taxon>Magnoliopsida</taxon>
        <taxon>eudicotyledons</taxon>
        <taxon>Gunneridae</taxon>
        <taxon>Pentapetalae</taxon>
        <taxon>asterids</taxon>
        <taxon>lamiids</taxon>
        <taxon>Solanales</taxon>
        <taxon>Solanaceae</taxon>
        <taxon>Solanoideae</taxon>
        <taxon>Datureae</taxon>
        <taxon>Datura</taxon>
    </lineage>
</organism>
<feature type="non-terminal residue" evidence="1">
    <location>
        <position position="87"/>
    </location>
</feature>
<dbReference type="EMBL" id="JACEIK010003596">
    <property type="protein sequence ID" value="MCD9642341.1"/>
    <property type="molecule type" value="Genomic_DNA"/>
</dbReference>
<protein>
    <submittedName>
        <fullName evidence="1">Uncharacterized protein</fullName>
    </submittedName>
</protein>
<evidence type="ECO:0000313" key="2">
    <source>
        <dbReference type="Proteomes" id="UP000823775"/>
    </source>
</evidence>
<name>A0ABS8V597_DATST</name>
<sequence>MLNGGIEIHGKILGMTTIVYSSVGSGETLIERQFKLQLASGHFFDPVLHQQFVDQDRRLTDLSPVENMLTQFTFFTSDSQLHSCGSP</sequence>
<reference evidence="1 2" key="1">
    <citation type="journal article" date="2021" name="BMC Genomics">
        <title>Datura genome reveals duplications of psychoactive alkaloid biosynthetic genes and high mutation rate following tissue culture.</title>
        <authorList>
            <person name="Rajewski A."/>
            <person name="Carter-House D."/>
            <person name="Stajich J."/>
            <person name="Litt A."/>
        </authorList>
    </citation>
    <scope>NUCLEOTIDE SEQUENCE [LARGE SCALE GENOMIC DNA]</scope>
    <source>
        <strain evidence="1">AR-01</strain>
    </source>
</reference>
<comment type="caution">
    <text evidence="1">The sequence shown here is derived from an EMBL/GenBank/DDBJ whole genome shotgun (WGS) entry which is preliminary data.</text>
</comment>
<keyword evidence="2" id="KW-1185">Reference proteome</keyword>
<accession>A0ABS8V597</accession>
<gene>
    <name evidence="1" type="ORF">HAX54_029071</name>
</gene>
<evidence type="ECO:0000313" key="1">
    <source>
        <dbReference type="EMBL" id="MCD9642341.1"/>
    </source>
</evidence>